<proteinExistence type="predicted"/>
<name>A0A552MAF1_9CHRO</name>
<reference evidence="1 2" key="1">
    <citation type="submission" date="2019-01" db="EMBL/GenBank/DDBJ databases">
        <title>Coherence of Microcystis species and biogeography revealed through population genomics.</title>
        <authorList>
            <person name="Perez-Carrascal O.M."/>
            <person name="Terrat Y."/>
            <person name="Giani A."/>
            <person name="Fortin N."/>
            <person name="Tromas N."/>
            <person name="Shapiro B.J."/>
        </authorList>
    </citation>
    <scope>NUCLEOTIDE SEQUENCE [LARGE SCALE GENOMIC DNA]</scope>
    <source>
        <strain evidence="1">Mw_MB_S_20031200_S109D</strain>
    </source>
</reference>
<evidence type="ECO:0008006" key="3">
    <source>
        <dbReference type="Google" id="ProtNLM"/>
    </source>
</evidence>
<dbReference type="EMBL" id="SFAP01000019">
    <property type="protein sequence ID" value="TRV29443.1"/>
    <property type="molecule type" value="Genomic_DNA"/>
</dbReference>
<protein>
    <recommendedName>
        <fullName evidence="3">PEP-CTERM sorting domain-containing protein</fullName>
    </recommendedName>
</protein>
<sequence length="97" mass="10043">MATVDLYGVGNALIDSFDVAIPSGGLGFFGVFSDVLIKRAVVNNPNSFDVIDNVSFSSGVQVPESSSLFALLGFGSLGAASAINRKLSQGKKSKQDN</sequence>
<gene>
    <name evidence="1" type="ORF">EWV88_01320</name>
</gene>
<evidence type="ECO:0000313" key="2">
    <source>
        <dbReference type="Proteomes" id="UP000318616"/>
    </source>
</evidence>
<organism evidence="1 2">
    <name type="scientific">Microcystis wesenbergii Mw_MB_S_20031200_S109D</name>
    <dbReference type="NCBI Taxonomy" id="2486241"/>
    <lineage>
        <taxon>Bacteria</taxon>
        <taxon>Bacillati</taxon>
        <taxon>Cyanobacteriota</taxon>
        <taxon>Cyanophyceae</taxon>
        <taxon>Oscillatoriophycideae</taxon>
        <taxon>Chroococcales</taxon>
        <taxon>Microcystaceae</taxon>
        <taxon>Microcystis</taxon>
    </lineage>
</organism>
<comment type="caution">
    <text evidence="1">The sequence shown here is derived from an EMBL/GenBank/DDBJ whole genome shotgun (WGS) entry which is preliminary data.</text>
</comment>
<dbReference type="Proteomes" id="UP000318616">
    <property type="component" value="Unassembled WGS sequence"/>
</dbReference>
<dbReference type="AlphaFoldDB" id="A0A552MAF1"/>
<evidence type="ECO:0000313" key="1">
    <source>
        <dbReference type="EMBL" id="TRV29443.1"/>
    </source>
</evidence>
<accession>A0A552MAF1</accession>